<organism evidence="3 4">
    <name type="scientific">Nesterenkonia cremea</name>
    <dbReference type="NCBI Taxonomy" id="1882340"/>
    <lineage>
        <taxon>Bacteria</taxon>
        <taxon>Bacillati</taxon>
        <taxon>Actinomycetota</taxon>
        <taxon>Actinomycetes</taxon>
        <taxon>Micrococcales</taxon>
        <taxon>Micrococcaceae</taxon>
        <taxon>Nesterenkonia</taxon>
    </lineage>
</organism>
<sequence>MTQQPDNPQNPQDQNPAYGQQPNQQQYGQYGQQQGGYPQQGGAPSASSAQGTGYQGYPQPPQQKKEAQGFGVLLDLDFSTLKVEKAAKAFYTLFLVIAAVWYISDVISGLVVAASGPGDFMVWTFLNPLLFGWIVPVIVLIFARLAIELTVASVRTSQKQ</sequence>
<dbReference type="RefSeq" id="WP_188682289.1">
    <property type="nucleotide sequence ID" value="NZ_BMIS01000001.1"/>
</dbReference>
<proteinExistence type="predicted"/>
<dbReference type="Proteomes" id="UP000633136">
    <property type="component" value="Unassembled WGS sequence"/>
</dbReference>
<feature type="transmembrane region" description="Helical" evidence="2">
    <location>
        <begin position="89"/>
        <end position="114"/>
    </location>
</feature>
<keyword evidence="4" id="KW-1185">Reference proteome</keyword>
<reference evidence="3" key="1">
    <citation type="journal article" date="2014" name="Int. J. Syst. Evol. Microbiol.">
        <title>Complete genome sequence of Corynebacterium casei LMG S-19264T (=DSM 44701T), isolated from a smear-ripened cheese.</title>
        <authorList>
            <consortium name="US DOE Joint Genome Institute (JGI-PGF)"/>
            <person name="Walter F."/>
            <person name="Albersmeier A."/>
            <person name="Kalinowski J."/>
            <person name="Ruckert C."/>
        </authorList>
    </citation>
    <scope>NUCLEOTIDE SEQUENCE</scope>
    <source>
        <strain evidence="3">CGMCC 1.15388</strain>
    </source>
</reference>
<protein>
    <recommendedName>
        <fullName evidence="5">DUF4282 domain-containing protein</fullName>
    </recommendedName>
</protein>
<gene>
    <name evidence="3" type="ORF">GCM10011401_03580</name>
</gene>
<dbReference type="Pfam" id="PF14110">
    <property type="entry name" value="DUF4282"/>
    <property type="match status" value="1"/>
</dbReference>
<dbReference type="InterPro" id="IPR025557">
    <property type="entry name" value="DUF4282"/>
</dbReference>
<evidence type="ECO:0000256" key="2">
    <source>
        <dbReference type="SAM" id="Phobius"/>
    </source>
</evidence>
<evidence type="ECO:0000313" key="3">
    <source>
        <dbReference type="EMBL" id="GGE60020.1"/>
    </source>
</evidence>
<keyword evidence="2" id="KW-1133">Transmembrane helix</keyword>
<comment type="caution">
    <text evidence="3">The sequence shown here is derived from an EMBL/GenBank/DDBJ whole genome shotgun (WGS) entry which is preliminary data.</text>
</comment>
<evidence type="ECO:0000256" key="1">
    <source>
        <dbReference type="SAM" id="MobiDB-lite"/>
    </source>
</evidence>
<accession>A0A917EM06</accession>
<evidence type="ECO:0008006" key="5">
    <source>
        <dbReference type="Google" id="ProtNLM"/>
    </source>
</evidence>
<feature type="compositionally biased region" description="Low complexity" evidence="1">
    <location>
        <begin position="1"/>
        <end position="57"/>
    </location>
</feature>
<reference evidence="3" key="2">
    <citation type="submission" date="2020-09" db="EMBL/GenBank/DDBJ databases">
        <authorList>
            <person name="Sun Q."/>
            <person name="Zhou Y."/>
        </authorList>
    </citation>
    <scope>NUCLEOTIDE SEQUENCE</scope>
    <source>
        <strain evidence="3">CGMCC 1.15388</strain>
    </source>
</reference>
<keyword evidence="2" id="KW-0472">Membrane</keyword>
<name>A0A917EM06_9MICC</name>
<dbReference type="EMBL" id="BMIS01000001">
    <property type="protein sequence ID" value="GGE60020.1"/>
    <property type="molecule type" value="Genomic_DNA"/>
</dbReference>
<evidence type="ECO:0000313" key="4">
    <source>
        <dbReference type="Proteomes" id="UP000633136"/>
    </source>
</evidence>
<feature type="transmembrane region" description="Helical" evidence="2">
    <location>
        <begin position="120"/>
        <end position="147"/>
    </location>
</feature>
<keyword evidence="2" id="KW-0812">Transmembrane</keyword>
<feature type="region of interest" description="Disordered" evidence="1">
    <location>
        <begin position="1"/>
        <end position="64"/>
    </location>
</feature>
<dbReference type="AlphaFoldDB" id="A0A917EM06"/>